<reference evidence="11" key="1">
    <citation type="submission" date="2017-02" db="UniProtKB">
        <authorList>
            <consortium name="WormBaseParasite"/>
        </authorList>
    </citation>
    <scope>IDENTIFICATION</scope>
</reference>
<evidence type="ECO:0000256" key="7">
    <source>
        <dbReference type="SAM" id="Phobius"/>
    </source>
</evidence>
<dbReference type="GO" id="GO:0016020">
    <property type="term" value="C:membrane"/>
    <property type="evidence" value="ECO:0007669"/>
    <property type="project" value="UniProtKB-SubCell"/>
</dbReference>
<proteinExistence type="predicted"/>
<dbReference type="SMART" id="SM00665">
    <property type="entry name" value="B561"/>
    <property type="match status" value="1"/>
</dbReference>
<comment type="subcellular location">
    <subcellularLocation>
        <location evidence="1">Membrane</location>
    </subcellularLocation>
</comment>
<keyword evidence="3 7" id="KW-0812">Transmembrane</keyword>
<feature type="transmembrane region" description="Helical" evidence="7">
    <location>
        <begin position="120"/>
        <end position="140"/>
    </location>
</feature>
<evidence type="ECO:0000313" key="9">
    <source>
        <dbReference type="EMBL" id="VDL74517.1"/>
    </source>
</evidence>
<dbReference type="PROSITE" id="PS50939">
    <property type="entry name" value="CYTOCHROME_B561"/>
    <property type="match status" value="1"/>
</dbReference>
<sequence length="183" mass="20301">MQHVHRSFNLLALALNISSFICILTANNWTWTGPGSHSSKWGKVHTMVGVFALCLAWLQPFVSAMRLVNSLQCNPTHPRRPFFNWVHRLIGLMAVILATTAVCIAADHFDFLWSYKVAQIVLSVIPLALLIVLSAVFLAIDKVKMDEFNFEKVHQLRQHLVVIGVVIVAGVAITLSTFVGIGT</sequence>
<feature type="domain" description="Cytochrome b561" evidence="8">
    <location>
        <begin position="1"/>
        <end position="141"/>
    </location>
</feature>
<keyword evidence="4" id="KW-0249">Electron transport</keyword>
<dbReference type="WBParaSite" id="NBR_0001092701-mRNA-1">
    <property type="protein sequence ID" value="NBR_0001092701-mRNA-1"/>
    <property type="gene ID" value="NBR_0001092701"/>
</dbReference>
<feature type="transmembrane region" description="Helical" evidence="7">
    <location>
        <begin position="46"/>
        <end position="68"/>
    </location>
</feature>
<gene>
    <name evidence="9" type="ORF">NBR_LOCUS10928</name>
</gene>
<evidence type="ECO:0000313" key="10">
    <source>
        <dbReference type="Proteomes" id="UP000271162"/>
    </source>
</evidence>
<keyword evidence="2" id="KW-0813">Transport</keyword>
<evidence type="ECO:0000256" key="5">
    <source>
        <dbReference type="ARBA" id="ARBA00022989"/>
    </source>
</evidence>
<protein>
    <submittedName>
        <fullName evidence="11">Cytochrome b561 domain-containing protein</fullName>
    </submittedName>
</protein>
<keyword evidence="5 7" id="KW-1133">Transmembrane helix</keyword>
<dbReference type="EMBL" id="UYSL01020416">
    <property type="protein sequence ID" value="VDL74517.1"/>
    <property type="molecule type" value="Genomic_DNA"/>
</dbReference>
<feature type="transmembrane region" description="Helical" evidence="7">
    <location>
        <begin position="89"/>
        <end position="108"/>
    </location>
</feature>
<dbReference type="OMA" id="TANNWTW"/>
<evidence type="ECO:0000256" key="1">
    <source>
        <dbReference type="ARBA" id="ARBA00004370"/>
    </source>
</evidence>
<name>A0A0N4Y4S6_NIPBR</name>
<feature type="transmembrane region" description="Helical" evidence="7">
    <location>
        <begin position="160"/>
        <end position="181"/>
    </location>
</feature>
<evidence type="ECO:0000256" key="2">
    <source>
        <dbReference type="ARBA" id="ARBA00022448"/>
    </source>
</evidence>
<keyword evidence="10" id="KW-1185">Reference proteome</keyword>
<dbReference type="Proteomes" id="UP000271162">
    <property type="component" value="Unassembled WGS sequence"/>
</dbReference>
<dbReference type="InterPro" id="IPR006593">
    <property type="entry name" value="Cyt_b561/ferric_Rdtase_TM"/>
</dbReference>
<dbReference type="CDD" id="cd08760">
    <property type="entry name" value="Cyt_b561_FRRS1_like"/>
    <property type="match status" value="1"/>
</dbReference>
<evidence type="ECO:0000259" key="8">
    <source>
        <dbReference type="PROSITE" id="PS50939"/>
    </source>
</evidence>
<organism evidence="11">
    <name type="scientific">Nippostrongylus brasiliensis</name>
    <name type="common">Rat hookworm</name>
    <dbReference type="NCBI Taxonomy" id="27835"/>
    <lineage>
        <taxon>Eukaryota</taxon>
        <taxon>Metazoa</taxon>
        <taxon>Ecdysozoa</taxon>
        <taxon>Nematoda</taxon>
        <taxon>Chromadorea</taxon>
        <taxon>Rhabditida</taxon>
        <taxon>Rhabditina</taxon>
        <taxon>Rhabditomorpha</taxon>
        <taxon>Strongyloidea</taxon>
        <taxon>Heligmosomidae</taxon>
        <taxon>Nippostrongylus</taxon>
    </lineage>
</organism>
<keyword evidence="6 7" id="KW-0472">Membrane</keyword>
<evidence type="ECO:0000256" key="4">
    <source>
        <dbReference type="ARBA" id="ARBA00022982"/>
    </source>
</evidence>
<dbReference type="STRING" id="27835.A0A0N4Y4S6"/>
<accession>A0A0N4Y4S6</accession>
<evidence type="ECO:0000256" key="3">
    <source>
        <dbReference type="ARBA" id="ARBA00022692"/>
    </source>
</evidence>
<feature type="transmembrane region" description="Helical" evidence="7">
    <location>
        <begin position="7"/>
        <end position="26"/>
    </location>
</feature>
<evidence type="ECO:0000256" key="6">
    <source>
        <dbReference type="ARBA" id="ARBA00023136"/>
    </source>
</evidence>
<dbReference type="Gene3D" id="1.20.120.1770">
    <property type="match status" value="1"/>
</dbReference>
<dbReference type="AlphaFoldDB" id="A0A0N4Y4S6"/>
<evidence type="ECO:0000313" key="11">
    <source>
        <dbReference type="WBParaSite" id="NBR_0001092701-mRNA-1"/>
    </source>
</evidence>
<reference evidence="9 10" key="2">
    <citation type="submission" date="2018-11" db="EMBL/GenBank/DDBJ databases">
        <authorList>
            <consortium name="Pathogen Informatics"/>
        </authorList>
    </citation>
    <scope>NUCLEOTIDE SEQUENCE [LARGE SCALE GENOMIC DNA]</scope>
</reference>